<organism evidence="5 6">
    <name type="scientific">Pigmentiphaga soli</name>
    <dbReference type="NCBI Taxonomy" id="1007095"/>
    <lineage>
        <taxon>Bacteria</taxon>
        <taxon>Pseudomonadati</taxon>
        <taxon>Pseudomonadota</taxon>
        <taxon>Betaproteobacteria</taxon>
        <taxon>Burkholderiales</taxon>
        <taxon>Alcaligenaceae</taxon>
        <taxon>Pigmentiphaga</taxon>
    </lineage>
</organism>
<name>A0ABP8H819_9BURK</name>
<dbReference type="Gene3D" id="1.25.40.20">
    <property type="entry name" value="Ankyrin repeat-containing domain"/>
    <property type="match status" value="1"/>
</dbReference>
<dbReference type="PRINTS" id="PR01415">
    <property type="entry name" value="ANKYRIN"/>
</dbReference>
<keyword evidence="1" id="KW-0677">Repeat</keyword>
<keyword evidence="2 3" id="KW-0040">ANK repeat</keyword>
<gene>
    <name evidence="5" type="ORF">GCM10023144_29320</name>
</gene>
<dbReference type="SMART" id="SM00248">
    <property type="entry name" value="ANK"/>
    <property type="match status" value="4"/>
</dbReference>
<feature type="repeat" description="ANK" evidence="3">
    <location>
        <begin position="169"/>
        <end position="201"/>
    </location>
</feature>
<evidence type="ECO:0000256" key="3">
    <source>
        <dbReference type="PROSITE-ProRule" id="PRU00023"/>
    </source>
</evidence>
<dbReference type="PROSITE" id="PS50297">
    <property type="entry name" value="ANK_REP_REGION"/>
    <property type="match status" value="3"/>
</dbReference>
<evidence type="ECO:0000313" key="6">
    <source>
        <dbReference type="Proteomes" id="UP001501671"/>
    </source>
</evidence>
<dbReference type="InterPro" id="IPR002110">
    <property type="entry name" value="Ankyrin_rpt"/>
</dbReference>
<feature type="chain" id="PRO_5046926429" description="Ankyrin repeat domain-containing protein" evidence="4">
    <location>
        <begin position="38"/>
        <end position="236"/>
    </location>
</feature>
<dbReference type="SUPFAM" id="SSF48403">
    <property type="entry name" value="Ankyrin repeat"/>
    <property type="match status" value="1"/>
</dbReference>
<dbReference type="Pfam" id="PF00023">
    <property type="entry name" value="Ank"/>
    <property type="match status" value="1"/>
</dbReference>
<evidence type="ECO:0000256" key="2">
    <source>
        <dbReference type="ARBA" id="ARBA00023043"/>
    </source>
</evidence>
<evidence type="ECO:0000256" key="1">
    <source>
        <dbReference type="ARBA" id="ARBA00022737"/>
    </source>
</evidence>
<keyword evidence="4" id="KW-0732">Signal</keyword>
<comment type="caution">
    <text evidence="5">The sequence shown here is derived from an EMBL/GenBank/DDBJ whole genome shotgun (WGS) entry which is preliminary data.</text>
</comment>
<feature type="repeat" description="ANK" evidence="3">
    <location>
        <begin position="106"/>
        <end position="134"/>
    </location>
</feature>
<evidence type="ECO:0008006" key="7">
    <source>
        <dbReference type="Google" id="ProtNLM"/>
    </source>
</evidence>
<feature type="repeat" description="ANK" evidence="3">
    <location>
        <begin position="136"/>
        <end position="168"/>
    </location>
</feature>
<keyword evidence="6" id="KW-1185">Reference proteome</keyword>
<dbReference type="PROSITE" id="PS50088">
    <property type="entry name" value="ANK_REPEAT"/>
    <property type="match status" value="3"/>
</dbReference>
<dbReference type="InterPro" id="IPR050776">
    <property type="entry name" value="Ank_Repeat/CDKN_Inhibitor"/>
</dbReference>
<sequence length="236" mass="25966">MDYGMIAKYFIKNAIPRCAAAAVLLAALSGCATHAHADDLEDFWIAVQNDRPATVQKLLARGAITVNTPTPATNPPLIEAIKFDSWAVYDLLLKDPHINLNQKNAVGETPLMYLAIKGETDRMRALIDRGAEVNQPGWTALHYAATKGYDDAVRLLLDHYAYIDAEAPDKTTPLMMAMKYNHPSTVKLLLDEGADGYFRNAAGKNAADVAREAGNTILANDFVERLNAERRRKLGR</sequence>
<evidence type="ECO:0000256" key="4">
    <source>
        <dbReference type="SAM" id="SignalP"/>
    </source>
</evidence>
<proteinExistence type="predicted"/>
<accession>A0ABP8H819</accession>
<dbReference type="Proteomes" id="UP001501671">
    <property type="component" value="Unassembled WGS sequence"/>
</dbReference>
<protein>
    <recommendedName>
        <fullName evidence="7">Ankyrin repeat domain-containing protein</fullName>
    </recommendedName>
</protein>
<dbReference type="Pfam" id="PF12796">
    <property type="entry name" value="Ank_2"/>
    <property type="match status" value="1"/>
</dbReference>
<reference evidence="6" key="1">
    <citation type="journal article" date="2019" name="Int. J. Syst. Evol. Microbiol.">
        <title>The Global Catalogue of Microorganisms (GCM) 10K type strain sequencing project: providing services to taxonomists for standard genome sequencing and annotation.</title>
        <authorList>
            <consortium name="The Broad Institute Genomics Platform"/>
            <consortium name="The Broad Institute Genome Sequencing Center for Infectious Disease"/>
            <person name="Wu L."/>
            <person name="Ma J."/>
        </authorList>
    </citation>
    <scope>NUCLEOTIDE SEQUENCE [LARGE SCALE GENOMIC DNA]</scope>
    <source>
        <strain evidence="6">JCM 17666</strain>
    </source>
</reference>
<evidence type="ECO:0000313" key="5">
    <source>
        <dbReference type="EMBL" id="GAA4335694.1"/>
    </source>
</evidence>
<feature type="signal peptide" evidence="4">
    <location>
        <begin position="1"/>
        <end position="37"/>
    </location>
</feature>
<dbReference type="EMBL" id="BAABFO010000013">
    <property type="protein sequence ID" value="GAA4335694.1"/>
    <property type="molecule type" value="Genomic_DNA"/>
</dbReference>
<dbReference type="InterPro" id="IPR036770">
    <property type="entry name" value="Ankyrin_rpt-contain_sf"/>
</dbReference>
<dbReference type="PANTHER" id="PTHR24201">
    <property type="entry name" value="ANK_REP_REGION DOMAIN-CONTAINING PROTEIN"/>
    <property type="match status" value="1"/>
</dbReference>